<organism evidence="2 3">
    <name type="scientific">Oryza sativa subsp. japonica</name>
    <name type="common">Rice</name>
    <dbReference type="NCBI Taxonomy" id="39947"/>
    <lineage>
        <taxon>Eukaryota</taxon>
        <taxon>Viridiplantae</taxon>
        <taxon>Streptophyta</taxon>
        <taxon>Embryophyta</taxon>
        <taxon>Tracheophyta</taxon>
        <taxon>Spermatophyta</taxon>
        <taxon>Magnoliopsida</taxon>
        <taxon>Liliopsida</taxon>
        <taxon>Poales</taxon>
        <taxon>Poaceae</taxon>
        <taxon>BOP clade</taxon>
        <taxon>Oryzoideae</taxon>
        <taxon>Oryzeae</taxon>
        <taxon>Oryzinae</taxon>
        <taxon>Oryza</taxon>
        <taxon>Oryza sativa</taxon>
    </lineage>
</organism>
<dbReference type="Gramene" id="Os07t0142802-00">
    <property type="protein sequence ID" value="Os07t0142802-00"/>
    <property type="gene ID" value="Os07g0142802"/>
</dbReference>
<evidence type="ECO:0000313" key="3">
    <source>
        <dbReference type="Proteomes" id="UP000059680"/>
    </source>
</evidence>
<proteinExistence type="predicted"/>
<evidence type="ECO:0000256" key="1">
    <source>
        <dbReference type="SAM" id="MobiDB-lite"/>
    </source>
</evidence>
<reference evidence="3" key="1">
    <citation type="journal article" date="2005" name="Nature">
        <title>The map-based sequence of the rice genome.</title>
        <authorList>
            <consortium name="International rice genome sequencing project (IRGSP)"/>
            <person name="Matsumoto T."/>
            <person name="Wu J."/>
            <person name="Kanamori H."/>
            <person name="Katayose Y."/>
            <person name="Fujisawa M."/>
            <person name="Namiki N."/>
            <person name="Mizuno H."/>
            <person name="Yamamoto K."/>
            <person name="Antonio B.A."/>
            <person name="Baba T."/>
            <person name="Sakata K."/>
            <person name="Nagamura Y."/>
            <person name="Aoki H."/>
            <person name="Arikawa K."/>
            <person name="Arita K."/>
            <person name="Bito T."/>
            <person name="Chiden Y."/>
            <person name="Fujitsuka N."/>
            <person name="Fukunaka R."/>
            <person name="Hamada M."/>
            <person name="Harada C."/>
            <person name="Hayashi A."/>
            <person name="Hijishita S."/>
            <person name="Honda M."/>
            <person name="Hosokawa S."/>
            <person name="Ichikawa Y."/>
            <person name="Idonuma A."/>
            <person name="Iijima M."/>
            <person name="Ikeda M."/>
            <person name="Ikeno M."/>
            <person name="Ito K."/>
            <person name="Ito S."/>
            <person name="Ito T."/>
            <person name="Ito Y."/>
            <person name="Ito Y."/>
            <person name="Iwabuchi A."/>
            <person name="Kamiya K."/>
            <person name="Karasawa W."/>
            <person name="Kurita K."/>
            <person name="Katagiri S."/>
            <person name="Kikuta A."/>
            <person name="Kobayashi H."/>
            <person name="Kobayashi N."/>
            <person name="Machita K."/>
            <person name="Maehara T."/>
            <person name="Masukawa M."/>
            <person name="Mizubayashi T."/>
            <person name="Mukai Y."/>
            <person name="Nagasaki H."/>
            <person name="Nagata Y."/>
            <person name="Naito S."/>
            <person name="Nakashima M."/>
            <person name="Nakama Y."/>
            <person name="Nakamichi Y."/>
            <person name="Nakamura M."/>
            <person name="Meguro A."/>
            <person name="Negishi M."/>
            <person name="Ohta I."/>
            <person name="Ohta T."/>
            <person name="Okamoto M."/>
            <person name="Ono N."/>
            <person name="Saji S."/>
            <person name="Sakaguchi M."/>
            <person name="Sakai K."/>
            <person name="Shibata M."/>
            <person name="Shimokawa T."/>
            <person name="Song J."/>
            <person name="Takazaki Y."/>
            <person name="Terasawa K."/>
            <person name="Tsugane M."/>
            <person name="Tsuji K."/>
            <person name="Ueda S."/>
            <person name="Waki K."/>
            <person name="Yamagata H."/>
            <person name="Yamamoto M."/>
            <person name="Yamamoto S."/>
            <person name="Yamane H."/>
            <person name="Yoshiki S."/>
            <person name="Yoshihara R."/>
            <person name="Yukawa K."/>
            <person name="Zhong H."/>
            <person name="Yano M."/>
            <person name="Yuan Q."/>
            <person name="Ouyang S."/>
            <person name="Liu J."/>
            <person name="Jones K.M."/>
            <person name="Gansberger K."/>
            <person name="Moffat K."/>
            <person name="Hill J."/>
            <person name="Bera J."/>
            <person name="Fadrosh D."/>
            <person name="Jin S."/>
            <person name="Johri S."/>
            <person name="Kim M."/>
            <person name="Overton L."/>
            <person name="Reardon M."/>
            <person name="Tsitrin T."/>
            <person name="Vuong H."/>
            <person name="Weaver B."/>
            <person name="Ciecko A."/>
            <person name="Tallon L."/>
            <person name="Jackson J."/>
            <person name="Pai G."/>
            <person name="Aken S.V."/>
            <person name="Utterback T."/>
            <person name="Reidmuller S."/>
            <person name="Feldblyum T."/>
            <person name="Hsiao J."/>
            <person name="Zismann V."/>
            <person name="Iobst S."/>
            <person name="de Vazeille A.R."/>
            <person name="Buell C.R."/>
            <person name="Ying K."/>
            <person name="Li Y."/>
            <person name="Lu T."/>
            <person name="Huang Y."/>
            <person name="Zhao Q."/>
            <person name="Feng Q."/>
            <person name="Zhang L."/>
            <person name="Zhu J."/>
            <person name="Weng Q."/>
            <person name="Mu J."/>
            <person name="Lu Y."/>
            <person name="Fan D."/>
            <person name="Liu Y."/>
            <person name="Guan J."/>
            <person name="Zhang Y."/>
            <person name="Yu S."/>
            <person name="Liu X."/>
            <person name="Zhang Y."/>
            <person name="Hong G."/>
            <person name="Han B."/>
            <person name="Choisne N."/>
            <person name="Demange N."/>
            <person name="Orjeda G."/>
            <person name="Samain S."/>
            <person name="Cattolico L."/>
            <person name="Pelletier E."/>
            <person name="Couloux A."/>
            <person name="Segurens B."/>
            <person name="Wincker P."/>
            <person name="D'Hont A."/>
            <person name="Scarpelli C."/>
            <person name="Weissenbach J."/>
            <person name="Salanoubat M."/>
            <person name="Quetier F."/>
            <person name="Yu Y."/>
            <person name="Kim H.R."/>
            <person name="Rambo T."/>
            <person name="Currie J."/>
            <person name="Collura K."/>
            <person name="Luo M."/>
            <person name="Yang T."/>
            <person name="Ammiraju J.S.S."/>
            <person name="Engler F."/>
            <person name="Soderlund C."/>
            <person name="Wing R.A."/>
            <person name="Palmer L.E."/>
            <person name="de la Bastide M."/>
            <person name="Spiegel L."/>
            <person name="Nascimento L."/>
            <person name="Zutavern T."/>
            <person name="O'Shaughnessy A."/>
            <person name="Dike S."/>
            <person name="Dedhia N."/>
            <person name="Preston R."/>
            <person name="Balija V."/>
            <person name="McCombie W.R."/>
            <person name="Chow T."/>
            <person name="Chen H."/>
            <person name="Chung M."/>
            <person name="Chen C."/>
            <person name="Shaw J."/>
            <person name="Wu H."/>
            <person name="Hsiao K."/>
            <person name="Chao Y."/>
            <person name="Chu M."/>
            <person name="Cheng C."/>
            <person name="Hour A."/>
            <person name="Lee P."/>
            <person name="Lin S."/>
            <person name="Lin Y."/>
            <person name="Liou J."/>
            <person name="Liu S."/>
            <person name="Hsing Y."/>
            <person name="Raghuvanshi S."/>
            <person name="Mohanty A."/>
            <person name="Bharti A.K."/>
            <person name="Gaur A."/>
            <person name="Gupta V."/>
            <person name="Kumar D."/>
            <person name="Ravi V."/>
            <person name="Vij S."/>
            <person name="Kapur A."/>
            <person name="Khurana P."/>
            <person name="Khurana P."/>
            <person name="Khurana J.P."/>
            <person name="Tyagi A.K."/>
            <person name="Gaikwad K."/>
            <person name="Singh A."/>
            <person name="Dalal V."/>
            <person name="Srivastava S."/>
            <person name="Dixit A."/>
            <person name="Pal A.K."/>
            <person name="Ghazi I.A."/>
            <person name="Yadav M."/>
            <person name="Pandit A."/>
            <person name="Bhargava A."/>
            <person name="Sureshbabu K."/>
            <person name="Batra K."/>
            <person name="Sharma T.R."/>
            <person name="Mohapatra T."/>
            <person name="Singh N.K."/>
            <person name="Messing J."/>
            <person name="Nelson A.B."/>
            <person name="Fuks G."/>
            <person name="Kavchok S."/>
            <person name="Keizer G."/>
            <person name="Linton E."/>
            <person name="Llaca V."/>
            <person name="Song R."/>
            <person name="Tanyolac B."/>
            <person name="Young S."/>
            <person name="Ho-Il K."/>
            <person name="Hahn J.H."/>
            <person name="Sangsakoo G."/>
            <person name="Vanavichit A."/>
            <person name="de Mattos Luiz.A.T."/>
            <person name="Zimmer P.D."/>
            <person name="Malone G."/>
            <person name="Dellagostin O."/>
            <person name="de Oliveira A.C."/>
            <person name="Bevan M."/>
            <person name="Bancroft I."/>
            <person name="Minx P."/>
            <person name="Cordum H."/>
            <person name="Wilson R."/>
            <person name="Cheng Z."/>
            <person name="Jin W."/>
            <person name="Jiang J."/>
            <person name="Leong S.A."/>
            <person name="Iwama H."/>
            <person name="Gojobori T."/>
            <person name="Itoh T."/>
            <person name="Niimura Y."/>
            <person name="Fujii Y."/>
            <person name="Habara T."/>
            <person name="Sakai H."/>
            <person name="Sato Y."/>
            <person name="Wilson G."/>
            <person name="Kumar K."/>
            <person name="McCouch S."/>
            <person name="Juretic N."/>
            <person name="Hoen D."/>
            <person name="Wright S."/>
            <person name="Bruskiewich R."/>
            <person name="Bureau T."/>
            <person name="Miyao A."/>
            <person name="Hirochika H."/>
            <person name="Nishikawa T."/>
            <person name="Kadowaki K."/>
            <person name="Sugiura M."/>
            <person name="Burr B."/>
            <person name="Sasaki T."/>
        </authorList>
    </citation>
    <scope>NUCLEOTIDE SEQUENCE [LARGE SCALE GENOMIC DNA]</scope>
    <source>
        <strain evidence="3">cv. Nipponbare</strain>
    </source>
</reference>
<dbReference type="AlphaFoldDB" id="A0A0P0X2F7"/>
<keyword evidence="3" id="KW-1185">Reference proteome</keyword>
<sequence length="91" mass="10040">MLISGLEKLSNISHNSLAVLTVIELWKFIVICFSTAAQLNSRSTTANSFSVPLRLVICTSRREFNTSSSDVQFGGRSQTQSDPQKAFTSRL</sequence>
<evidence type="ECO:0000313" key="2">
    <source>
        <dbReference type="EMBL" id="BAT00024.1"/>
    </source>
</evidence>
<dbReference type="PaxDb" id="39947-A0A0P0X2F7"/>
<gene>
    <name evidence="2" type="ordered locus">Os07g0142802</name>
    <name evidence="2" type="ORF">OSNPB_070142802</name>
</gene>
<reference evidence="2 3" key="2">
    <citation type="journal article" date="2013" name="Plant Cell Physiol.">
        <title>Rice Annotation Project Database (RAP-DB): an integrative and interactive database for rice genomics.</title>
        <authorList>
            <person name="Sakai H."/>
            <person name="Lee S.S."/>
            <person name="Tanaka T."/>
            <person name="Numa H."/>
            <person name="Kim J."/>
            <person name="Kawahara Y."/>
            <person name="Wakimoto H."/>
            <person name="Yang C.C."/>
            <person name="Iwamoto M."/>
            <person name="Abe T."/>
            <person name="Yamada Y."/>
            <person name="Muto A."/>
            <person name="Inokuchi H."/>
            <person name="Ikemura T."/>
            <person name="Matsumoto T."/>
            <person name="Sasaki T."/>
            <person name="Itoh T."/>
        </authorList>
    </citation>
    <scope>NUCLEOTIDE SEQUENCE [LARGE SCALE GENOMIC DNA]</scope>
    <source>
        <strain evidence="3">cv. Nipponbare</strain>
    </source>
</reference>
<name>A0A0P0X2F7_ORYSJ</name>
<dbReference type="EMBL" id="AP014963">
    <property type="protein sequence ID" value="BAT00024.1"/>
    <property type="molecule type" value="Genomic_DNA"/>
</dbReference>
<reference evidence="2 3" key="3">
    <citation type="journal article" date="2013" name="Rice">
        <title>Improvement of the Oryza sativa Nipponbare reference genome using next generation sequence and optical map data.</title>
        <authorList>
            <person name="Kawahara Y."/>
            <person name="de la Bastide M."/>
            <person name="Hamilton J.P."/>
            <person name="Kanamori H."/>
            <person name="McCombie W.R."/>
            <person name="Ouyang S."/>
            <person name="Schwartz D.C."/>
            <person name="Tanaka T."/>
            <person name="Wu J."/>
            <person name="Zhou S."/>
            <person name="Childs K.L."/>
            <person name="Davidson R.M."/>
            <person name="Lin H."/>
            <person name="Quesada-Ocampo L."/>
            <person name="Vaillancourt B."/>
            <person name="Sakai H."/>
            <person name="Lee S.S."/>
            <person name="Kim J."/>
            <person name="Numa H."/>
            <person name="Itoh T."/>
            <person name="Buell C.R."/>
            <person name="Matsumoto T."/>
        </authorList>
    </citation>
    <scope>NUCLEOTIDE SEQUENCE [LARGE SCALE GENOMIC DNA]</scope>
    <source>
        <strain evidence="3">cv. Nipponbare</strain>
    </source>
</reference>
<dbReference type="SMR" id="A0A0P0X2F7"/>
<feature type="region of interest" description="Disordered" evidence="1">
    <location>
        <begin position="66"/>
        <end position="91"/>
    </location>
</feature>
<accession>A0A0P0X2F7</accession>
<protein>
    <submittedName>
        <fullName evidence="2">Os07g0142802 protein</fullName>
    </submittedName>
</protein>
<dbReference type="Proteomes" id="UP000059680">
    <property type="component" value="Chromosome 7"/>
</dbReference>
<dbReference type="InParanoid" id="A0A0P0X2F7"/>